<dbReference type="InterPro" id="IPR001680">
    <property type="entry name" value="WD40_rpt"/>
</dbReference>
<dbReference type="InterPro" id="IPR036322">
    <property type="entry name" value="WD40_repeat_dom_sf"/>
</dbReference>
<evidence type="ECO:0000256" key="4">
    <source>
        <dbReference type="ARBA" id="ARBA00023242"/>
    </source>
</evidence>
<gene>
    <name evidence="6" type="ORF">NADFUDRAFT_51654</name>
</gene>
<evidence type="ECO:0000313" key="6">
    <source>
        <dbReference type="EMBL" id="ODQ65055.1"/>
    </source>
</evidence>
<keyword evidence="4" id="KW-0539">Nucleus</keyword>
<dbReference type="EMBL" id="KV454410">
    <property type="protein sequence ID" value="ODQ65055.1"/>
    <property type="molecule type" value="Genomic_DNA"/>
</dbReference>
<dbReference type="Pfam" id="PF00400">
    <property type="entry name" value="WD40"/>
    <property type="match status" value="2"/>
</dbReference>
<dbReference type="PROSITE" id="PS50082">
    <property type="entry name" value="WD_REPEATS_2"/>
    <property type="match status" value="1"/>
</dbReference>
<dbReference type="Proteomes" id="UP000095009">
    <property type="component" value="Unassembled WGS sequence"/>
</dbReference>
<organism evidence="6 7">
    <name type="scientific">Nadsonia fulvescens var. elongata DSM 6958</name>
    <dbReference type="NCBI Taxonomy" id="857566"/>
    <lineage>
        <taxon>Eukaryota</taxon>
        <taxon>Fungi</taxon>
        <taxon>Dikarya</taxon>
        <taxon>Ascomycota</taxon>
        <taxon>Saccharomycotina</taxon>
        <taxon>Dipodascomycetes</taxon>
        <taxon>Dipodascales</taxon>
        <taxon>Dipodascales incertae sedis</taxon>
        <taxon>Nadsonia</taxon>
    </lineage>
</organism>
<proteinExistence type="predicted"/>
<feature type="repeat" description="WD" evidence="5">
    <location>
        <begin position="63"/>
        <end position="104"/>
    </location>
</feature>
<dbReference type="InterPro" id="IPR037850">
    <property type="entry name" value="RBBP5/Swd1"/>
</dbReference>
<dbReference type="STRING" id="857566.A0A1E3PI12"/>
<dbReference type="PANTHER" id="PTHR44040">
    <property type="entry name" value="RETINOBLASTOMA-BINDING PROTEIN 5"/>
    <property type="match status" value="1"/>
</dbReference>
<evidence type="ECO:0000256" key="2">
    <source>
        <dbReference type="ARBA" id="ARBA00022574"/>
    </source>
</evidence>
<dbReference type="PROSITE" id="PS00678">
    <property type="entry name" value="WD_REPEATS_1"/>
    <property type="match status" value="1"/>
</dbReference>
<dbReference type="Gene3D" id="2.130.10.10">
    <property type="entry name" value="YVTN repeat-like/Quinoprotein amine dehydrogenase"/>
    <property type="match status" value="2"/>
</dbReference>
<dbReference type="PANTHER" id="PTHR44040:SF1">
    <property type="entry name" value="RETINOBLASTOMA-BINDING PROTEIN 5"/>
    <property type="match status" value="1"/>
</dbReference>
<dbReference type="InterPro" id="IPR015943">
    <property type="entry name" value="WD40/YVTN_repeat-like_dom_sf"/>
</dbReference>
<dbReference type="SUPFAM" id="SSF50978">
    <property type="entry name" value="WD40 repeat-like"/>
    <property type="match status" value="1"/>
</dbReference>
<accession>A0A1E3PI12</accession>
<evidence type="ECO:0000256" key="1">
    <source>
        <dbReference type="ARBA" id="ARBA00004123"/>
    </source>
</evidence>
<evidence type="ECO:0000256" key="3">
    <source>
        <dbReference type="ARBA" id="ARBA00022737"/>
    </source>
</evidence>
<dbReference type="AlphaFoldDB" id="A0A1E3PI12"/>
<dbReference type="PROSITE" id="PS50294">
    <property type="entry name" value="WD_REPEATS_REGION"/>
    <property type="match status" value="1"/>
</dbReference>
<protein>
    <submittedName>
        <fullName evidence="6">WD40 repeat-like protein</fullName>
    </submittedName>
</protein>
<dbReference type="GO" id="GO:0048188">
    <property type="term" value="C:Set1C/COMPASS complex"/>
    <property type="evidence" value="ECO:0007669"/>
    <property type="project" value="InterPro"/>
</dbReference>
<sequence>MNLSLLDPFALAQDYPNTLSTTLKWGHSSALRFNHQGTYLASGTIDGTIVIFDFDTNGVITILKGHTRTIQSLCWSQDGRYLLSSSRDWKSILWDLKSCKPVRTVRFDGPVWGADLNPNNPLQFIVSLYEDTPKMVDVTEDVPRLMTLPTQPLRPTTTAAPAKADKQLTLVVLFNKSGDYIITGTSRGWLNVISVETLEIIHSGRITTSNIKNMKLSATGRKVVINSSDRIIRQVRIPDFHNSNPSEWEFEVQVKFQDVVNRLQWNSVSFSTSGDYVLASTFEGHDVYMWETEMGSLIKIFEGPKEEMVEIAWHPTKVLLAVTGLDTGSIYIWTSKLPQKWSALAPDFAEVEENIEYMEQEDEFDIIDEDVMVQRLLDEENDEIVDIITIEQTKPSEAFIIPVDLDLRDECPESDEDI</sequence>
<reference evidence="6 7" key="1">
    <citation type="journal article" date="2016" name="Proc. Natl. Acad. Sci. U.S.A.">
        <title>Comparative genomics of biotechnologically important yeasts.</title>
        <authorList>
            <person name="Riley R."/>
            <person name="Haridas S."/>
            <person name="Wolfe K.H."/>
            <person name="Lopes M.R."/>
            <person name="Hittinger C.T."/>
            <person name="Goeker M."/>
            <person name="Salamov A.A."/>
            <person name="Wisecaver J.H."/>
            <person name="Long T.M."/>
            <person name="Calvey C.H."/>
            <person name="Aerts A.L."/>
            <person name="Barry K.W."/>
            <person name="Choi C."/>
            <person name="Clum A."/>
            <person name="Coughlan A.Y."/>
            <person name="Deshpande S."/>
            <person name="Douglass A.P."/>
            <person name="Hanson S.J."/>
            <person name="Klenk H.-P."/>
            <person name="LaButti K.M."/>
            <person name="Lapidus A."/>
            <person name="Lindquist E.A."/>
            <person name="Lipzen A.M."/>
            <person name="Meier-Kolthoff J.P."/>
            <person name="Ohm R.A."/>
            <person name="Otillar R.P."/>
            <person name="Pangilinan J.L."/>
            <person name="Peng Y."/>
            <person name="Rokas A."/>
            <person name="Rosa C.A."/>
            <person name="Scheuner C."/>
            <person name="Sibirny A.A."/>
            <person name="Slot J.C."/>
            <person name="Stielow J.B."/>
            <person name="Sun H."/>
            <person name="Kurtzman C.P."/>
            <person name="Blackwell M."/>
            <person name="Grigoriev I.V."/>
            <person name="Jeffries T.W."/>
        </authorList>
    </citation>
    <scope>NUCLEOTIDE SEQUENCE [LARGE SCALE GENOMIC DNA]</scope>
    <source>
        <strain evidence="6 7">DSM 6958</strain>
    </source>
</reference>
<evidence type="ECO:0000313" key="7">
    <source>
        <dbReference type="Proteomes" id="UP000095009"/>
    </source>
</evidence>
<dbReference type="OrthoDB" id="196858at2759"/>
<keyword evidence="3" id="KW-0677">Repeat</keyword>
<keyword evidence="7" id="KW-1185">Reference proteome</keyword>
<keyword evidence="2 5" id="KW-0853">WD repeat</keyword>
<name>A0A1E3PI12_9ASCO</name>
<dbReference type="SMART" id="SM00320">
    <property type="entry name" value="WD40"/>
    <property type="match status" value="6"/>
</dbReference>
<dbReference type="InterPro" id="IPR019775">
    <property type="entry name" value="WD40_repeat_CS"/>
</dbReference>
<evidence type="ECO:0000256" key="5">
    <source>
        <dbReference type="PROSITE-ProRule" id="PRU00221"/>
    </source>
</evidence>
<comment type="subcellular location">
    <subcellularLocation>
        <location evidence="1">Nucleus</location>
    </subcellularLocation>
</comment>